<sequence>EFEPTHGLPYQNAHPYLLAGSCLLESGALDHSTIRAIVLKDVGFCHPPDVCKIQQRRREHSS</sequence>
<evidence type="ECO:0000313" key="2">
    <source>
        <dbReference type="WBParaSite" id="PgR059_g071_t01"/>
    </source>
</evidence>
<name>A0A915BTR4_PARUN</name>
<accession>A0A915BTR4</accession>
<keyword evidence="1" id="KW-1185">Reference proteome</keyword>
<dbReference type="WBParaSite" id="PgR059_g071_t01">
    <property type="protein sequence ID" value="PgR059_g071_t01"/>
    <property type="gene ID" value="PgR059_g071"/>
</dbReference>
<evidence type="ECO:0000313" key="1">
    <source>
        <dbReference type="Proteomes" id="UP000887569"/>
    </source>
</evidence>
<dbReference type="Proteomes" id="UP000887569">
    <property type="component" value="Unplaced"/>
</dbReference>
<proteinExistence type="predicted"/>
<organism evidence="1 2">
    <name type="scientific">Parascaris univalens</name>
    <name type="common">Nematode worm</name>
    <dbReference type="NCBI Taxonomy" id="6257"/>
    <lineage>
        <taxon>Eukaryota</taxon>
        <taxon>Metazoa</taxon>
        <taxon>Ecdysozoa</taxon>
        <taxon>Nematoda</taxon>
        <taxon>Chromadorea</taxon>
        <taxon>Rhabditida</taxon>
        <taxon>Spirurina</taxon>
        <taxon>Ascaridomorpha</taxon>
        <taxon>Ascaridoidea</taxon>
        <taxon>Ascarididae</taxon>
        <taxon>Parascaris</taxon>
    </lineage>
</organism>
<dbReference type="AlphaFoldDB" id="A0A915BTR4"/>
<reference evidence="2" key="1">
    <citation type="submission" date="2022-11" db="UniProtKB">
        <authorList>
            <consortium name="WormBaseParasite"/>
        </authorList>
    </citation>
    <scope>IDENTIFICATION</scope>
</reference>
<protein>
    <submittedName>
        <fullName evidence="2">Uncharacterized protein</fullName>
    </submittedName>
</protein>